<sequence length="33" mass="3889">MKKMMAETGLDEEALSHTFDIYHLNSKGDFYEH</sequence>
<name>A0A6J4M4N0_9CYAN</name>
<proteinExistence type="predicted"/>
<gene>
    <name evidence="1" type="ORF">AVDCRST_MAG94-2751</name>
</gene>
<reference evidence="1" key="1">
    <citation type="submission" date="2020-02" db="EMBL/GenBank/DDBJ databases">
        <authorList>
            <person name="Meier V. D."/>
        </authorList>
    </citation>
    <scope>NUCLEOTIDE SEQUENCE</scope>
    <source>
        <strain evidence="1">AVDCRST_MAG94</strain>
    </source>
</reference>
<accession>A0A6J4M4N0</accession>
<protein>
    <submittedName>
        <fullName evidence="1">Uncharacterized protein</fullName>
    </submittedName>
</protein>
<organism evidence="1">
    <name type="scientific">uncultured Leptolyngbya sp</name>
    <dbReference type="NCBI Taxonomy" id="332963"/>
    <lineage>
        <taxon>Bacteria</taxon>
        <taxon>Bacillati</taxon>
        <taxon>Cyanobacteriota</taxon>
        <taxon>Cyanophyceae</taxon>
        <taxon>Leptolyngbyales</taxon>
        <taxon>Leptolyngbyaceae</taxon>
        <taxon>Leptolyngbya group</taxon>
        <taxon>Leptolyngbya</taxon>
        <taxon>environmental samples</taxon>
    </lineage>
</organism>
<dbReference type="EMBL" id="CADCTY010000965">
    <property type="protein sequence ID" value="CAA9350045.1"/>
    <property type="molecule type" value="Genomic_DNA"/>
</dbReference>
<evidence type="ECO:0000313" key="1">
    <source>
        <dbReference type="EMBL" id="CAA9350045.1"/>
    </source>
</evidence>
<dbReference type="AlphaFoldDB" id="A0A6J4M4N0"/>